<dbReference type="SUPFAM" id="SSF54928">
    <property type="entry name" value="RNA-binding domain, RBD"/>
    <property type="match status" value="1"/>
</dbReference>
<accession>A0A6D2JYE1</accession>
<evidence type="ECO:0000313" key="4">
    <source>
        <dbReference type="EMBL" id="CAA7044811.1"/>
    </source>
</evidence>
<dbReference type="CDD" id="cd00590">
    <property type="entry name" value="RRM_SF"/>
    <property type="match status" value="1"/>
</dbReference>
<dbReference type="InterPro" id="IPR012677">
    <property type="entry name" value="Nucleotide-bd_a/b_plait_sf"/>
</dbReference>
<gene>
    <name evidence="4" type="ORF">MERR_LOCUS32046</name>
</gene>
<comment type="caution">
    <text evidence="4">The sequence shown here is derived from an EMBL/GenBank/DDBJ whole genome shotgun (WGS) entry which is preliminary data.</text>
</comment>
<dbReference type="AlphaFoldDB" id="A0A6D2JYE1"/>
<dbReference type="PANTHER" id="PTHR15241">
    <property type="entry name" value="TRANSFORMER-2-RELATED"/>
    <property type="match status" value="1"/>
</dbReference>
<organism evidence="4 5">
    <name type="scientific">Microthlaspi erraticum</name>
    <dbReference type="NCBI Taxonomy" id="1685480"/>
    <lineage>
        <taxon>Eukaryota</taxon>
        <taxon>Viridiplantae</taxon>
        <taxon>Streptophyta</taxon>
        <taxon>Embryophyta</taxon>
        <taxon>Tracheophyta</taxon>
        <taxon>Spermatophyta</taxon>
        <taxon>Magnoliopsida</taxon>
        <taxon>eudicotyledons</taxon>
        <taxon>Gunneridae</taxon>
        <taxon>Pentapetalae</taxon>
        <taxon>rosids</taxon>
        <taxon>malvids</taxon>
        <taxon>Brassicales</taxon>
        <taxon>Brassicaceae</taxon>
        <taxon>Coluteocarpeae</taxon>
        <taxon>Microthlaspi</taxon>
    </lineage>
</organism>
<dbReference type="InterPro" id="IPR000504">
    <property type="entry name" value="RRM_dom"/>
</dbReference>
<dbReference type="Proteomes" id="UP000467841">
    <property type="component" value="Unassembled WGS sequence"/>
</dbReference>
<protein>
    <recommendedName>
        <fullName evidence="3">RRM domain-containing protein</fullName>
    </recommendedName>
</protein>
<keyword evidence="5" id="KW-1185">Reference proteome</keyword>
<sequence>MASEDVEFKCHVSNLAMDIKRYELENAFSQFGDVIEVYVVYPSEHDYDHPRAYGFVTFENEKSMRDAINGMNGQKLDNGIYSITVEEAHSSRRSRRSRRVVSKKKV</sequence>
<evidence type="ECO:0000256" key="2">
    <source>
        <dbReference type="SAM" id="MobiDB-lite"/>
    </source>
</evidence>
<dbReference type="Pfam" id="PF00076">
    <property type="entry name" value="RRM_1"/>
    <property type="match status" value="1"/>
</dbReference>
<dbReference type="InterPro" id="IPR035979">
    <property type="entry name" value="RBD_domain_sf"/>
</dbReference>
<dbReference type="GO" id="GO:0003723">
    <property type="term" value="F:RNA binding"/>
    <property type="evidence" value="ECO:0007669"/>
    <property type="project" value="UniProtKB-UniRule"/>
</dbReference>
<reference evidence="4" key="1">
    <citation type="submission" date="2020-01" db="EMBL/GenBank/DDBJ databases">
        <authorList>
            <person name="Mishra B."/>
        </authorList>
    </citation>
    <scope>NUCLEOTIDE SEQUENCE [LARGE SCALE GENOMIC DNA]</scope>
</reference>
<proteinExistence type="predicted"/>
<dbReference type="SMART" id="SM00360">
    <property type="entry name" value="RRM"/>
    <property type="match status" value="1"/>
</dbReference>
<dbReference type="EMBL" id="CACVBM020001307">
    <property type="protein sequence ID" value="CAA7044811.1"/>
    <property type="molecule type" value="Genomic_DNA"/>
</dbReference>
<feature type="domain" description="RRM" evidence="3">
    <location>
        <begin position="8"/>
        <end position="90"/>
    </location>
</feature>
<dbReference type="PANTHER" id="PTHR15241:SF382">
    <property type="entry name" value="RRM DOMAIN-CONTAINING PROTEIN"/>
    <property type="match status" value="1"/>
</dbReference>
<dbReference type="OrthoDB" id="1042023at2759"/>
<evidence type="ECO:0000313" key="5">
    <source>
        <dbReference type="Proteomes" id="UP000467841"/>
    </source>
</evidence>
<name>A0A6D2JYE1_9BRAS</name>
<feature type="compositionally biased region" description="Basic residues" evidence="2">
    <location>
        <begin position="91"/>
        <end position="106"/>
    </location>
</feature>
<dbReference type="PROSITE" id="PS50102">
    <property type="entry name" value="RRM"/>
    <property type="match status" value="1"/>
</dbReference>
<evidence type="ECO:0000259" key="3">
    <source>
        <dbReference type="PROSITE" id="PS50102"/>
    </source>
</evidence>
<keyword evidence="1" id="KW-0694">RNA-binding</keyword>
<dbReference type="Gene3D" id="3.30.70.330">
    <property type="match status" value="1"/>
</dbReference>
<evidence type="ECO:0000256" key="1">
    <source>
        <dbReference type="PROSITE-ProRule" id="PRU00176"/>
    </source>
</evidence>
<feature type="region of interest" description="Disordered" evidence="2">
    <location>
        <begin position="87"/>
        <end position="106"/>
    </location>
</feature>